<dbReference type="SUPFAM" id="SSF53850">
    <property type="entry name" value="Periplasmic binding protein-like II"/>
    <property type="match status" value="1"/>
</dbReference>
<dbReference type="OrthoDB" id="147067at2"/>
<dbReference type="AlphaFoldDB" id="A0A0S3K9M8"/>
<evidence type="ECO:0000259" key="1">
    <source>
        <dbReference type="Pfam" id="PF14502"/>
    </source>
</evidence>
<evidence type="ECO:0000313" key="5">
    <source>
        <dbReference type="Proteomes" id="UP000065511"/>
    </source>
</evidence>
<evidence type="ECO:0000313" key="4">
    <source>
        <dbReference type="EMBL" id="OJG91740.1"/>
    </source>
</evidence>
<dbReference type="RefSeq" id="WP_071877741.1">
    <property type="nucleotide sequence ID" value="NZ_JXLC01000011.1"/>
</dbReference>
<evidence type="ECO:0000259" key="2">
    <source>
        <dbReference type="Pfam" id="PF14503"/>
    </source>
</evidence>
<dbReference type="InterPro" id="IPR041444">
    <property type="entry name" value="HTH_41"/>
</dbReference>
<reference evidence="3 5" key="2">
    <citation type="submission" date="2015-12" db="EMBL/GenBank/DDBJ databases">
        <authorList>
            <person name="Lauer A."/>
            <person name="Humrighouse B."/>
            <person name="Loparev V."/>
            <person name="Shewmaker P.L."/>
            <person name="Whitney A.M."/>
            <person name="McLaughlin R.W."/>
        </authorList>
    </citation>
    <scope>NUCLEOTIDE SEQUENCE [LARGE SCALE GENOMIC DNA]</scope>
    <source>
        <strain evidence="3 5">LMG 23085</strain>
    </source>
</reference>
<organism evidence="4 6">
    <name type="scientific">Enterococcus silesiacus</name>
    <dbReference type="NCBI Taxonomy" id="332949"/>
    <lineage>
        <taxon>Bacteria</taxon>
        <taxon>Bacillati</taxon>
        <taxon>Bacillota</taxon>
        <taxon>Bacilli</taxon>
        <taxon>Lactobacillales</taxon>
        <taxon>Enterococcaceae</taxon>
        <taxon>Enterococcus</taxon>
    </lineage>
</organism>
<dbReference type="InterPro" id="IPR032791">
    <property type="entry name" value="YhfZ_C"/>
</dbReference>
<dbReference type="EMBL" id="JXLC01000011">
    <property type="protein sequence ID" value="OJG91740.1"/>
    <property type="molecule type" value="Genomic_DNA"/>
</dbReference>
<evidence type="ECO:0008006" key="7">
    <source>
        <dbReference type="Google" id="ProtNLM"/>
    </source>
</evidence>
<dbReference type="Pfam" id="PF14503">
    <property type="entry name" value="YhfZ_C"/>
    <property type="match status" value="1"/>
</dbReference>
<dbReference type="Pfam" id="PF14502">
    <property type="entry name" value="HTH_41"/>
    <property type="match status" value="1"/>
</dbReference>
<reference evidence="4 6" key="1">
    <citation type="submission" date="2014-12" db="EMBL/GenBank/DDBJ databases">
        <title>Draft genome sequences of 29 type strains of Enterococci.</title>
        <authorList>
            <person name="Zhong Z."/>
            <person name="Sun Z."/>
            <person name="Liu W."/>
            <person name="Zhang W."/>
            <person name="Zhang H."/>
        </authorList>
    </citation>
    <scope>NUCLEOTIDE SEQUENCE [LARGE SCALE GENOMIC DNA]</scope>
    <source>
        <strain evidence="4 6">DSM 22801</strain>
    </source>
</reference>
<keyword evidence="5" id="KW-1185">Reference proteome</keyword>
<evidence type="ECO:0000313" key="3">
    <source>
        <dbReference type="EMBL" id="ALS01035.1"/>
    </source>
</evidence>
<dbReference type="InterPro" id="IPR036390">
    <property type="entry name" value="WH_DNA-bd_sf"/>
</dbReference>
<dbReference type="Proteomes" id="UP000065511">
    <property type="component" value="Chromosome"/>
</dbReference>
<dbReference type="Proteomes" id="UP000183039">
    <property type="component" value="Unassembled WGS sequence"/>
</dbReference>
<feature type="domain" description="YhfZ helix-turn-helix" evidence="1">
    <location>
        <begin position="25"/>
        <end position="71"/>
    </location>
</feature>
<gene>
    <name evidence="3" type="ORF">ATZ33_06530</name>
    <name evidence="4" type="ORF">RV15_GL000407</name>
</gene>
<feature type="domain" description="Uncharacterised protein YhfZ C-terminal" evidence="2">
    <location>
        <begin position="75"/>
        <end position="307"/>
    </location>
</feature>
<dbReference type="EMBL" id="CP013614">
    <property type="protein sequence ID" value="ALS01035.1"/>
    <property type="molecule type" value="Genomic_DNA"/>
</dbReference>
<proteinExistence type="predicted"/>
<dbReference type="Gene3D" id="1.10.10.10">
    <property type="entry name" value="Winged helix-like DNA-binding domain superfamily/Winged helix DNA-binding domain"/>
    <property type="match status" value="1"/>
</dbReference>
<sequence length="307" mass="34888">MQEEFLNKTGKAIQQLSGDLILLAEGSRMPVISEFQEKYGMSRGTVQNALNYLKEEQMIHTVSQGRQGTILTTIDYQRLQKIVIEGPIRGTMPLPYSKTYEGFATGLYEVFQRAEIPLSMAYVRGSKDRMDLTSEKTMHFSIVSKLAALQAIEAGSELEIFKDFGPRSYLSNHVMIFSNPKSAKIEDHMRVGIDHNSYDQQILTENATAGKKVEFIEVPSHQLIYSLEQGMIDVGIWNYDEIKDRKLDHLNYQFLEGSVEDDLSSTAVCVLHKDNLLLKKILMSVIEETKILSVQKQVIEGKMIPHY</sequence>
<protein>
    <recommendedName>
        <fullName evidence="7">GntR family transcriptional regulator</fullName>
    </recommendedName>
</protein>
<dbReference type="SUPFAM" id="SSF46785">
    <property type="entry name" value="Winged helix' DNA-binding domain"/>
    <property type="match status" value="1"/>
</dbReference>
<name>A0A0S3K9M8_9ENTE</name>
<dbReference type="KEGG" id="ess:ATZ33_06530"/>
<accession>A0A0S3K9M8</accession>
<dbReference type="Gene3D" id="3.40.190.10">
    <property type="entry name" value="Periplasmic binding protein-like II"/>
    <property type="match status" value="2"/>
</dbReference>
<evidence type="ECO:0000313" key="6">
    <source>
        <dbReference type="Proteomes" id="UP000183039"/>
    </source>
</evidence>
<dbReference type="NCBIfam" id="NF041241">
    <property type="entry name" value="YhfZ_full"/>
    <property type="match status" value="1"/>
</dbReference>
<dbReference type="InterPro" id="IPR036388">
    <property type="entry name" value="WH-like_DNA-bd_sf"/>
</dbReference>